<evidence type="ECO:0000256" key="1">
    <source>
        <dbReference type="ARBA" id="ARBA00004141"/>
    </source>
</evidence>
<keyword evidence="3" id="KW-0812">Transmembrane</keyword>
<dbReference type="GO" id="GO:0016020">
    <property type="term" value="C:membrane"/>
    <property type="evidence" value="ECO:0007669"/>
    <property type="project" value="UniProtKB-SubCell"/>
</dbReference>
<evidence type="ECO:0000313" key="6">
    <source>
        <dbReference type="Ensembl" id="ENSSOCP00000014071.1"/>
    </source>
</evidence>
<sequence length="126" mass="13358">LLVKKNCDKGVCAICKGLFIKDGGSVLCIKRLAELHNASVDSIPPESKMSDQNVHNAGFTPSGIRGGSLASSMMSQEARASGGGVHSGGPTATLQEMGMCNVVFVWFSGLTHRAKQFFFLENKIAK</sequence>
<dbReference type="InterPro" id="IPR038213">
    <property type="entry name" value="IFI6/IFI27-like_sf"/>
</dbReference>
<dbReference type="PANTHER" id="PTHR16932">
    <property type="entry name" value="INTERFERON ALPHA-INDUCIBLE PROTEIN 27"/>
    <property type="match status" value="1"/>
</dbReference>
<dbReference type="Ensembl" id="ENSSOCT00000014456.1">
    <property type="protein sequence ID" value="ENSSOCP00000014084.1"/>
    <property type="gene ID" value="ENSSOCG00000010672.1"/>
</dbReference>
<protein>
    <submittedName>
        <fullName evidence="6">Uncharacterized protein</fullName>
    </submittedName>
</protein>
<keyword evidence="7" id="KW-1185">Reference proteome</keyword>
<dbReference type="PANTHER" id="PTHR16932:SF18">
    <property type="entry name" value="INTERFERON, ALPHA-INDUCIBLE PROTEIN 27-LIKE 2"/>
    <property type="match status" value="1"/>
</dbReference>
<evidence type="ECO:0000256" key="4">
    <source>
        <dbReference type="ARBA" id="ARBA00022989"/>
    </source>
</evidence>
<proteinExistence type="inferred from homology"/>
<keyword evidence="4" id="KW-1133">Transmembrane helix</keyword>
<evidence type="ECO:0000256" key="3">
    <source>
        <dbReference type="ARBA" id="ARBA00022692"/>
    </source>
</evidence>
<dbReference type="AlphaFoldDB" id="A0A8D0FE34"/>
<comment type="similarity">
    <text evidence="2">Belongs to the IFI6/IFI27 family.</text>
</comment>
<evidence type="ECO:0000313" key="7">
    <source>
        <dbReference type="Proteomes" id="UP000694551"/>
    </source>
</evidence>
<dbReference type="InterPro" id="IPR006058">
    <property type="entry name" value="2Fe2S_fd_BS"/>
</dbReference>
<dbReference type="PROSITE" id="PS00197">
    <property type="entry name" value="2FE2S_FER_1"/>
    <property type="match status" value="1"/>
</dbReference>
<dbReference type="Proteomes" id="UP000694551">
    <property type="component" value="Unplaced"/>
</dbReference>
<organism evidence="6 7">
    <name type="scientific">Strix occidentalis caurina</name>
    <name type="common">northern spotted owl</name>
    <dbReference type="NCBI Taxonomy" id="311401"/>
    <lineage>
        <taxon>Eukaryota</taxon>
        <taxon>Metazoa</taxon>
        <taxon>Chordata</taxon>
        <taxon>Craniata</taxon>
        <taxon>Vertebrata</taxon>
        <taxon>Euteleostomi</taxon>
        <taxon>Archelosauria</taxon>
        <taxon>Archosauria</taxon>
        <taxon>Dinosauria</taxon>
        <taxon>Saurischia</taxon>
        <taxon>Theropoda</taxon>
        <taxon>Coelurosauria</taxon>
        <taxon>Aves</taxon>
        <taxon>Neognathae</taxon>
        <taxon>Neoaves</taxon>
        <taxon>Telluraves</taxon>
        <taxon>Strigiformes</taxon>
        <taxon>Strigidae</taxon>
        <taxon>Strix</taxon>
    </lineage>
</organism>
<dbReference type="Ensembl" id="ENSSOCT00000014442.1">
    <property type="protein sequence ID" value="ENSSOCP00000014071.1"/>
    <property type="gene ID" value="ENSSOCG00000010659.1"/>
</dbReference>
<evidence type="ECO:0000256" key="2">
    <source>
        <dbReference type="ARBA" id="ARBA00007262"/>
    </source>
</evidence>
<dbReference type="Gene3D" id="6.10.110.10">
    <property type="match status" value="1"/>
</dbReference>
<accession>A0A8D0FE34</accession>
<dbReference type="Pfam" id="PF06140">
    <property type="entry name" value="Ifi-6-16"/>
    <property type="match status" value="1"/>
</dbReference>
<dbReference type="GO" id="GO:0051537">
    <property type="term" value="F:2 iron, 2 sulfur cluster binding"/>
    <property type="evidence" value="ECO:0007669"/>
    <property type="project" value="InterPro"/>
</dbReference>
<dbReference type="InterPro" id="IPR009311">
    <property type="entry name" value="IFI6/IFI27-like"/>
</dbReference>
<comment type="subcellular location">
    <subcellularLocation>
        <location evidence="1">Membrane</location>
        <topology evidence="1">Multi-pass membrane protein</topology>
    </subcellularLocation>
</comment>
<reference evidence="6" key="1">
    <citation type="submission" date="2025-05" db="UniProtKB">
        <authorList>
            <consortium name="Ensembl"/>
        </authorList>
    </citation>
    <scope>IDENTIFICATION</scope>
</reference>
<name>A0A8D0FE34_STROC</name>
<evidence type="ECO:0000256" key="5">
    <source>
        <dbReference type="ARBA" id="ARBA00023136"/>
    </source>
</evidence>
<keyword evidence="5" id="KW-0472">Membrane</keyword>